<keyword evidence="5 8" id="KW-1133">Transmembrane helix</keyword>
<keyword evidence="2 8" id="KW-1003">Cell membrane</keyword>
<comment type="pathway">
    <text evidence="8">Protein modification; lipoprotein biosynthesis (N-acyl transfer).</text>
</comment>
<sequence length="494" mass="51717">MGNDRRIGWVAGAGGGLLAGVALPPVGWPWLLWPAVVLLWSLTESRGGPAGQRFRRGGLWGLAAVLVSHRWLLWLHPLDWIGVPSPLSLPICLALWLAIGLAAALLVGGWTVLVGRLDPARPSTALLAAAVWGLAEVLLAKGPLFWLGLGAAALPGDRALAGLAALGGAGSLAALQLLIGWGLWRALRALPAQRSRWLLATLVLVVGCHLAGLALLAQAAAPPGGRAERWLVVQPAIPTREKFEADQQRRLLLQLASAQRQAATAEPPVQGVLLPEGSLALGQPLPLAAPVEVLSGGFRREGVELRSSLLRFEPGELRAGGGIDKHRVVPLGEWVPLAGLWRWSGLSAVGGIEPGSASRLLARPGGDVGVAICYELSDGAALAAATRQGARWLLASANLDPYPLQLQGQFAALAQLRAIETGRWLVSSANTGPSLLVDSGGRLIEQLPPGRPATGLVTVQQRSPLTPYDRWGEGPLIALALLAGAWRWVSRAPG</sequence>
<evidence type="ECO:0000313" key="10">
    <source>
        <dbReference type="EMBL" id="PSB37923.1"/>
    </source>
</evidence>
<dbReference type="InterPro" id="IPR004563">
    <property type="entry name" value="Apolipo_AcylTrfase"/>
</dbReference>
<evidence type="ECO:0000256" key="8">
    <source>
        <dbReference type="HAMAP-Rule" id="MF_01148"/>
    </source>
</evidence>
<evidence type="ECO:0000313" key="11">
    <source>
        <dbReference type="Proteomes" id="UP000238218"/>
    </source>
</evidence>
<proteinExistence type="inferred from homology"/>
<evidence type="ECO:0000259" key="9">
    <source>
        <dbReference type="PROSITE" id="PS50263"/>
    </source>
</evidence>
<dbReference type="InterPro" id="IPR003010">
    <property type="entry name" value="C-N_Hydrolase"/>
</dbReference>
<keyword evidence="3 8" id="KW-0808">Transferase</keyword>
<evidence type="ECO:0000256" key="1">
    <source>
        <dbReference type="ARBA" id="ARBA00004651"/>
    </source>
</evidence>
<dbReference type="HAMAP" id="MF_01148">
    <property type="entry name" value="Lnt"/>
    <property type="match status" value="1"/>
</dbReference>
<accession>A0ABX5F8B8</accession>
<comment type="catalytic activity">
    <reaction evidence="8">
        <text>N-terminal S-1,2-diacyl-sn-glyceryl-L-cysteinyl-[lipoprotein] + a glycerophospholipid = N-acyl-S-1,2-diacyl-sn-glyceryl-L-cysteinyl-[lipoprotein] + a 2-acyl-sn-glycero-3-phospholipid + H(+)</text>
        <dbReference type="Rhea" id="RHEA:48228"/>
        <dbReference type="Rhea" id="RHEA-COMP:14681"/>
        <dbReference type="Rhea" id="RHEA-COMP:14684"/>
        <dbReference type="ChEBI" id="CHEBI:15378"/>
        <dbReference type="ChEBI" id="CHEBI:136912"/>
        <dbReference type="ChEBI" id="CHEBI:140656"/>
        <dbReference type="ChEBI" id="CHEBI:140657"/>
        <dbReference type="ChEBI" id="CHEBI:140660"/>
        <dbReference type="EC" id="2.3.1.269"/>
    </reaction>
</comment>
<feature type="transmembrane region" description="Helical" evidence="8">
    <location>
        <begin position="87"/>
        <end position="113"/>
    </location>
</feature>
<evidence type="ECO:0000256" key="2">
    <source>
        <dbReference type="ARBA" id="ARBA00022475"/>
    </source>
</evidence>
<feature type="domain" description="CN hydrolase" evidence="9">
    <location>
        <begin position="233"/>
        <end position="464"/>
    </location>
</feature>
<comment type="subcellular location">
    <subcellularLocation>
        <location evidence="1 8">Cell membrane</location>
        <topology evidence="1 8">Multi-pass membrane protein</topology>
    </subcellularLocation>
</comment>
<dbReference type="Gene3D" id="3.60.110.10">
    <property type="entry name" value="Carbon-nitrogen hydrolase"/>
    <property type="match status" value="1"/>
</dbReference>
<feature type="transmembrane region" description="Helical" evidence="8">
    <location>
        <begin position="7"/>
        <end position="24"/>
    </location>
</feature>
<reference evidence="10 11" key="1">
    <citation type="submission" date="2018-03" db="EMBL/GenBank/DDBJ databases">
        <title>The ancient ancestry and fast evolution of plastids.</title>
        <authorList>
            <person name="Moore K.R."/>
            <person name="Magnabosco C."/>
            <person name="Momper L."/>
            <person name="Gold D.A."/>
            <person name="Bosak T."/>
            <person name="Fournier G.P."/>
        </authorList>
    </citation>
    <scope>NUCLEOTIDE SEQUENCE [LARGE SCALE GENOMIC DNA]</scope>
    <source>
        <strain evidence="10 11">CCALA 015</strain>
    </source>
</reference>
<gene>
    <name evidence="8" type="primary">lnt</name>
    <name evidence="10" type="ORF">C7B81_07430</name>
</gene>
<dbReference type="PANTHER" id="PTHR38686:SF1">
    <property type="entry name" value="APOLIPOPROTEIN N-ACYLTRANSFERASE"/>
    <property type="match status" value="1"/>
</dbReference>
<dbReference type="PROSITE" id="PS50263">
    <property type="entry name" value="CN_HYDROLASE"/>
    <property type="match status" value="1"/>
</dbReference>
<evidence type="ECO:0000256" key="4">
    <source>
        <dbReference type="ARBA" id="ARBA00022692"/>
    </source>
</evidence>
<keyword evidence="11" id="KW-1185">Reference proteome</keyword>
<evidence type="ECO:0000256" key="5">
    <source>
        <dbReference type="ARBA" id="ARBA00022989"/>
    </source>
</evidence>
<dbReference type="Pfam" id="PF20154">
    <property type="entry name" value="LNT_N"/>
    <property type="match status" value="1"/>
</dbReference>
<dbReference type="CDD" id="cd07571">
    <property type="entry name" value="ALP_N-acyl_transferase"/>
    <property type="match status" value="1"/>
</dbReference>
<feature type="transmembrane region" description="Helical" evidence="8">
    <location>
        <begin position="159"/>
        <end position="184"/>
    </location>
</feature>
<dbReference type="EMBL" id="PVWP01000004">
    <property type="protein sequence ID" value="PSB37923.1"/>
    <property type="molecule type" value="Genomic_DNA"/>
</dbReference>
<keyword evidence="6 8" id="KW-0472">Membrane</keyword>
<dbReference type="InterPro" id="IPR036526">
    <property type="entry name" value="C-N_Hydrolase_sf"/>
</dbReference>
<comment type="similarity">
    <text evidence="8">Belongs to the CN hydrolase family. Apolipoprotein N-acyltransferase subfamily.</text>
</comment>
<comment type="caution">
    <text evidence="10">The sequence shown here is derived from an EMBL/GenBank/DDBJ whole genome shotgun (WGS) entry which is preliminary data.</text>
</comment>
<dbReference type="Pfam" id="PF00795">
    <property type="entry name" value="CN_hydrolase"/>
    <property type="match status" value="1"/>
</dbReference>
<evidence type="ECO:0000256" key="6">
    <source>
        <dbReference type="ARBA" id="ARBA00023136"/>
    </source>
</evidence>
<dbReference type="InterPro" id="IPR045378">
    <property type="entry name" value="LNT_N"/>
</dbReference>
<feature type="transmembrane region" description="Helical" evidence="8">
    <location>
        <begin position="125"/>
        <end position="147"/>
    </location>
</feature>
<comment type="caution">
    <text evidence="8">Lacks conserved residue(s) required for the propagation of feature annotation.</text>
</comment>
<name>A0ABX5F8B8_9CHRO</name>
<dbReference type="SUPFAM" id="SSF56317">
    <property type="entry name" value="Carbon-nitrogen hydrolase"/>
    <property type="match status" value="1"/>
</dbReference>
<evidence type="ECO:0000256" key="7">
    <source>
        <dbReference type="ARBA" id="ARBA00023315"/>
    </source>
</evidence>
<dbReference type="Proteomes" id="UP000238218">
    <property type="component" value="Unassembled WGS sequence"/>
</dbReference>
<dbReference type="PANTHER" id="PTHR38686">
    <property type="entry name" value="APOLIPOPROTEIN N-ACYLTRANSFERASE"/>
    <property type="match status" value="1"/>
</dbReference>
<protein>
    <recommendedName>
        <fullName evidence="8">Apolipoprotein N-acyltransferase</fullName>
        <shortName evidence="8">ALP N-acyltransferase</shortName>
        <ecNumber evidence="8">2.3.1.269</ecNumber>
    </recommendedName>
</protein>
<keyword evidence="4 8" id="KW-0812">Transmembrane</keyword>
<organism evidence="10 11">
    <name type="scientific">Aphanothece cf. minutissima CCALA 015</name>
    <dbReference type="NCBI Taxonomy" id="2107695"/>
    <lineage>
        <taxon>Bacteria</taxon>
        <taxon>Bacillati</taxon>
        <taxon>Cyanobacteriota</taxon>
        <taxon>Cyanophyceae</taxon>
        <taxon>Oscillatoriophycideae</taxon>
        <taxon>Chroococcales</taxon>
        <taxon>Aphanothecaceae</taxon>
        <taxon>Aphanothece</taxon>
    </lineage>
</organism>
<dbReference type="RefSeq" id="WP_106220636.1">
    <property type="nucleotide sequence ID" value="NZ_PVWP01000004.1"/>
</dbReference>
<keyword evidence="7 8" id="KW-0012">Acyltransferase</keyword>
<feature type="transmembrane region" description="Helical" evidence="8">
    <location>
        <begin position="196"/>
        <end position="217"/>
    </location>
</feature>
<evidence type="ECO:0000256" key="3">
    <source>
        <dbReference type="ARBA" id="ARBA00022679"/>
    </source>
</evidence>
<comment type="function">
    <text evidence="8">Catalyzes the phospholipid dependent N-acylation of the N-terminal cysteine of apolipoprotein, the last step in lipoprotein maturation.</text>
</comment>
<dbReference type="EC" id="2.3.1.269" evidence="8"/>